<evidence type="ECO:0000256" key="3">
    <source>
        <dbReference type="ARBA" id="ARBA00022475"/>
    </source>
</evidence>
<dbReference type="Pfam" id="PF01554">
    <property type="entry name" value="MatE"/>
    <property type="match status" value="2"/>
</dbReference>
<comment type="caution">
    <text evidence="8">The sequence shown here is derived from an EMBL/GenBank/DDBJ whole genome shotgun (WGS) entry which is preliminary data.</text>
</comment>
<sequence>MEERKLKEKLIKITWPIFIESILFSLLGGTDIFMLGRYSDNAVAAVGVANQLMFMVNLTFAIITAGTSILVSQYIGHNKEYKKGNENIIKVSIVSIVFNLIIGIIISILMVMGGTVLLKALNTADELLIYGNSYVSFVGGFVFIQALSMTFTAILRPHGLTKICMIVTFIMNIINITLNYILIFGNFNLPALGVKGAAISTTLSKIIGTIILGIVVYKKVLKDFKLSLFEKFPMEDFKNILIIGIPAAGEEISYSLSQLVVTGFINLISINSMATKSYIANIASFAYLFSASLAQGCSILVGQLVGEEETELAYKLCLKCLKKAMIVTTTVSFIFLLLGKHILGIFTSNEEIIALGFIVLFVDLILEPGRTINLVGITSLRATGDVKFPVCIGIFSMWIFGVGLAYILGIKLGFGLVGMWIAFAIDEWFRGILVYNRWKKRKWLGKSFVSKAKTVS</sequence>
<evidence type="ECO:0000256" key="4">
    <source>
        <dbReference type="ARBA" id="ARBA00022692"/>
    </source>
</evidence>
<feature type="transmembrane region" description="Helical" evidence="7">
    <location>
        <begin position="197"/>
        <end position="217"/>
    </location>
</feature>
<keyword evidence="5 7" id="KW-1133">Transmembrane helix</keyword>
<dbReference type="InterPro" id="IPR048279">
    <property type="entry name" value="MdtK-like"/>
</dbReference>
<keyword evidence="2" id="KW-0813">Transport</keyword>
<evidence type="ECO:0000256" key="6">
    <source>
        <dbReference type="ARBA" id="ARBA00023136"/>
    </source>
</evidence>
<dbReference type="NCBIfam" id="TIGR00797">
    <property type="entry name" value="matE"/>
    <property type="match status" value="1"/>
</dbReference>
<feature type="transmembrane region" description="Helical" evidence="7">
    <location>
        <begin position="414"/>
        <end position="435"/>
    </location>
</feature>
<dbReference type="CDD" id="cd13134">
    <property type="entry name" value="MATE_like_8"/>
    <property type="match status" value="1"/>
</dbReference>
<feature type="transmembrane region" description="Helical" evidence="7">
    <location>
        <begin position="163"/>
        <end position="185"/>
    </location>
</feature>
<keyword evidence="3" id="KW-1003">Cell membrane</keyword>
<feature type="transmembrane region" description="Helical" evidence="7">
    <location>
        <begin position="390"/>
        <end position="408"/>
    </location>
</feature>
<evidence type="ECO:0000256" key="7">
    <source>
        <dbReference type="SAM" id="Phobius"/>
    </source>
</evidence>
<dbReference type="RefSeq" id="WP_199870090.1">
    <property type="nucleotide sequence ID" value="NZ_JAAGPU010000017.1"/>
</dbReference>
<evidence type="ECO:0000256" key="2">
    <source>
        <dbReference type="ARBA" id="ARBA00022448"/>
    </source>
</evidence>
<feature type="transmembrane region" description="Helical" evidence="7">
    <location>
        <begin position="12"/>
        <end position="34"/>
    </location>
</feature>
<organism evidence="8 9">
    <name type="scientific">Clostridium senegalense</name>
    <dbReference type="NCBI Taxonomy" id="1465809"/>
    <lineage>
        <taxon>Bacteria</taxon>
        <taxon>Bacillati</taxon>
        <taxon>Bacillota</taxon>
        <taxon>Clostridia</taxon>
        <taxon>Eubacteriales</taxon>
        <taxon>Clostridiaceae</taxon>
        <taxon>Clostridium</taxon>
    </lineage>
</organism>
<comment type="subcellular location">
    <subcellularLocation>
        <location evidence="1">Cell membrane</location>
        <topology evidence="1">Multi-pass membrane protein</topology>
    </subcellularLocation>
</comment>
<dbReference type="PIRSF" id="PIRSF006603">
    <property type="entry name" value="DinF"/>
    <property type="match status" value="1"/>
</dbReference>
<keyword evidence="4 7" id="KW-0812">Transmembrane</keyword>
<dbReference type="GO" id="GO:0042910">
    <property type="term" value="F:xenobiotic transmembrane transporter activity"/>
    <property type="evidence" value="ECO:0007669"/>
    <property type="project" value="InterPro"/>
</dbReference>
<reference evidence="8 9" key="1">
    <citation type="submission" date="2020-02" db="EMBL/GenBank/DDBJ databases">
        <title>Genome assembly of a novel Clostridium senegalense strain.</title>
        <authorList>
            <person name="Gupta T.B."/>
            <person name="Jauregui R."/>
            <person name="Maclean P."/>
            <person name="Nawarathana A."/>
            <person name="Brightwell G."/>
        </authorList>
    </citation>
    <scope>NUCLEOTIDE SEQUENCE [LARGE SCALE GENOMIC DNA]</scope>
    <source>
        <strain evidence="8 9">AGRFS4</strain>
    </source>
</reference>
<dbReference type="GO" id="GO:0005886">
    <property type="term" value="C:plasma membrane"/>
    <property type="evidence" value="ECO:0007669"/>
    <property type="project" value="UniProtKB-SubCell"/>
</dbReference>
<feature type="transmembrane region" description="Helical" evidence="7">
    <location>
        <begin position="352"/>
        <end position="369"/>
    </location>
</feature>
<dbReference type="InterPro" id="IPR002528">
    <property type="entry name" value="MATE_fam"/>
</dbReference>
<feature type="transmembrane region" description="Helical" evidence="7">
    <location>
        <begin position="88"/>
        <end position="114"/>
    </location>
</feature>
<dbReference type="PANTHER" id="PTHR42925">
    <property type="entry name" value="MULTIDRUG AND TOXIN EFFLUX PROTEIN MATE FAMILY"/>
    <property type="match status" value="1"/>
</dbReference>
<gene>
    <name evidence="8" type="ORF">G3M99_10245</name>
</gene>
<name>A0A6M0H4P8_9CLOT</name>
<dbReference type="InterPro" id="IPR047135">
    <property type="entry name" value="YsiQ"/>
</dbReference>
<keyword evidence="9" id="KW-1185">Reference proteome</keyword>
<evidence type="ECO:0000256" key="1">
    <source>
        <dbReference type="ARBA" id="ARBA00004651"/>
    </source>
</evidence>
<accession>A0A6M0H4P8</accession>
<feature type="transmembrane region" description="Helical" evidence="7">
    <location>
        <begin position="134"/>
        <end position="156"/>
    </location>
</feature>
<dbReference type="EMBL" id="JAAGPU010000017">
    <property type="protein sequence ID" value="NEU05224.1"/>
    <property type="molecule type" value="Genomic_DNA"/>
</dbReference>
<protein>
    <submittedName>
        <fullName evidence="8">MATE family efflux transporter</fullName>
    </submittedName>
</protein>
<dbReference type="GO" id="GO:0015297">
    <property type="term" value="F:antiporter activity"/>
    <property type="evidence" value="ECO:0007669"/>
    <property type="project" value="InterPro"/>
</dbReference>
<dbReference type="PANTHER" id="PTHR42925:SF1">
    <property type="entry name" value="VIRULENCE FACTOR MVIN"/>
    <property type="match status" value="1"/>
</dbReference>
<evidence type="ECO:0000313" key="9">
    <source>
        <dbReference type="Proteomes" id="UP000481872"/>
    </source>
</evidence>
<feature type="transmembrane region" description="Helical" evidence="7">
    <location>
        <begin position="324"/>
        <end position="346"/>
    </location>
</feature>
<evidence type="ECO:0000256" key="5">
    <source>
        <dbReference type="ARBA" id="ARBA00022989"/>
    </source>
</evidence>
<evidence type="ECO:0000313" key="8">
    <source>
        <dbReference type="EMBL" id="NEU05224.1"/>
    </source>
</evidence>
<dbReference type="AlphaFoldDB" id="A0A6M0H4P8"/>
<feature type="transmembrane region" description="Helical" evidence="7">
    <location>
        <begin position="54"/>
        <end position="76"/>
    </location>
</feature>
<proteinExistence type="predicted"/>
<dbReference type="Proteomes" id="UP000481872">
    <property type="component" value="Unassembled WGS sequence"/>
</dbReference>
<keyword evidence="6 7" id="KW-0472">Membrane</keyword>